<dbReference type="Gene3D" id="3.90.1570.30">
    <property type="match status" value="1"/>
</dbReference>
<comment type="caution">
    <text evidence="2">The sequence shown here is derived from an EMBL/GenBank/DDBJ whole genome shotgun (WGS) entry which is preliminary data.</text>
</comment>
<keyword evidence="2" id="KW-0255">Endonuclease</keyword>
<evidence type="ECO:0000259" key="1">
    <source>
        <dbReference type="Pfam" id="PF04313"/>
    </source>
</evidence>
<dbReference type="EMBL" id="JARUIS010000031">
    <property type="protein sequence ID" value="MDS1004990.1"/>
    <property type="molecule type" value="Genomic_DNA"/>
</dbReference>
<feature type="domain" description="Restriction endonuclease type I HsdR N-terminal" evidence="1">
    <location>
        <begin position="60"/>
        <end position="126"/>
    </location>
</feature>
<evidence type="ECO:0000313" key="3">
    <source>
        <dbReference type="Proteomes" id="UP001182303"/>
    </source>
</evidence>
<sequence>MSFKEDLQKLSIQINERKVHITNEEMTKQALIIPFLQSLGFDVFNPLEVRPEYTADFGKKKGEKVDYAIFKDESPIAFLEAKSVNEDLSNHDAQLSRYFNAVPDVKLGILTNGIEYRFFTDLNANNIMDESPFLKFDITSLTDSDAENLTNFKKELFDTEFLIKYAEELVYTSVLDNSLKELFKNPSDEFVRFLIKDFSDSRITNNVIERFRPIVK</sequence>
<dbReference type="Pfam" id="PF04313">
    <property type="entry name" value="HSDR_N"/>
    <property type="match status" value="1"/>
</dbReference>
<evidence type="ECO:0000313" key="2">
    <source>
        <dbReference type="EMBL" id="MDS1004990.1"/>
    </source>
</evidence>
<dbReference type="AlphaFoldDB" id="A0AAE4JTV0"/>
<organism evidence="2 3">
    <name type="scientific">Clostridium sporogenes</name>
    <dbReference type="NCBI Taxonomy" id="1509"/>
    <lineage>
        <taxon>Bacteria</taxon>
        <taxon>Bacillati</taxon>
        <taxon>Bacillota</taxon>
        <taxon>Clostridia</taxon>
        <taxon>Eubacteriales</taxon>
        <taxon>Clostridiaceae</taxon>
        <taxon>Clostridium</taxon>
    </lineage>
</organism>
<keyword evidence="2" id="KW-0540">Nuclease</keyword>
<keyword evidence="2" id="KW-0378">Hydrolase</keyword>
<dbReference type="GO" id="GO:0009035">
    <property type="term" value="F:type I site-specific deoxyribonuclease activity"/>
    <property type="evidence" value="ECO:0007669"/>
    <property type="project" value="UniProtKB-EC"/>
</dbReference>
<dbReference type="InterPro" id="IPR007409">
    <property type="entry name" value="Restrct_endonuc_type1_HsdR_N"/>
</dbReference>
<dbReference type="GO" id="GO:0005524">
    <property type="term" value="F:ATP binding"/>
    <property type="evidence" value="ECO:0007669"/>
    <property type="project" value="UniProtKB-KW"/>
</dbReference>
<dbReference type="Proteomes" id="UP001182303">
    <property type="component" value="Unassembled WGS sequence"/>
</dbReference>
<reference evidence="2" key="1">
    <citation type="submission" date="2023-04" db="EMBL/GenBank/DDBJ databases">
        <title>Assessment of the microbiological origin of a defect in Grana Padano cheese.</title>
        <authorList>
            <person name="Zago M."/>
            <person name="Rossetti L."/>
            <person name="Bonvini B."/>
            <person name="Carminati D."/>
            <person name="Giraffa G."/>
        </authorList>
    </citation>
    <scope>NUCLEOTIDE SEQUENCE</scope>
    <source>
        <strain evidence="2">4990</strain>
    </source>
</reference>
<dbReference type="GO" id="GO:0009307">
    <property type="term" value="P:DNA restriction-modification system"/>
    <property type="evidence" value="ECO:0007669"/>
    <property type="project" value="UniProtKB-KW"/>
</dbReference>
<name>A0AAE4JTV0_CLOSG</name>
<dbReference type="RefSeq" id="WP_310944379.1">
    <property type="nucleotide sequence ID" value="NZ_JARUIS010000031.1"/>
</dbReference>
<proteinExistence type="predicted"/>
<protein>
    <submittedName>
        <fullName evidence="2">Type I restriction endonuclease</fullName>
    </submittedName>
</protein>
<dbReference type="GO" id="GO:0003677">
    <property type="term" value="F:DNA binding"/>
    <property type="evidence" value="ECO:0007669"/>
    <property type="project" value="UniProtKB-KW"/>
</dbReference>
<gene>
    <name evidence="2" type="ORF">P9J83_16010</name>
</gene>
<accession>A0AAE4JTV0</accession>